<accession>A0A951Q3U9</accession>
<protein>
    <submittedName>
        <fullName evidence="1">Uncharacterized protein</fullName>
    </submittedName>
</protein>
<dbReference type="Proteomes" id="UP000715781">
    <property type="component" value="Unassembled WGS sequence"/>
</dbReference>
<reference evidence="1" key="1">
    <citation type="submission" date="2021-05" db="EMBL/GenBank/DDBJ databases">
        <authorList>
            <person name="Pietrasiak N."/>
            <person name="Ward R."/>
            <person name="Stajich J.E."/>
            <person name="Kurbessoian T."/>
        </authorList>
    </citation>
    <scope>NUCLEOTIDE SEQUENCE</scope>
    <source>
        <strain evidence="1">JT2-VF2</strain>
    </source>
</reference>
<name>A0A951Q3U9_9NOST</name>
<comment type="caution">
    <text evidence="1">The sequence shown here is derived from an EMBL/GenBank/DDBJ whole genome shotgun (WGS) entry which is preliminary data.</text>
</comment>
<evidence type="ECO:0000313" key="1">
    <source>
        <dbReference type="EMBL" id="MBW4564908.1"/>
    </source>
</evidence>
<evidence type="ECO:0000313" key="2">
    <source>
        <dbReference type="Proteomes" id="UP000715781"/>
    </source>
</evidence>
<dbReference type="EMBL" id="JAHHHN010000028">
    <property type="protein sequence ID" value="MBW4564908.1"/>
    <property type="molecule type" value="Genomic_DNA"/>
</dbReference>
<dbReference type="AlphaFoldDB" id="A0A951Q3U9"/>
<reference evidence="1" key="2">
    <citation type="journal article" date="2022" name="Microbiol. Resour. Announc.">
        <title>Metagenome Sequencing to Explore Phylogenomics of Terrestrial Cyanobacteria.</title>
        <authorList>
            <person name="Ward R.D."/>
            <person name="Stajich J.E."/>
            <person name="Johansen J.R."/>
            <person name="Huntemann M."/>
            <person name="Clum A."/>
            <person name="Foster B."/>
            <person name="Foster B."/>
            <person name="Roux S."/>
            <person name="Palaniappan K."/>
            <person name="Varghese N."/>
            <person name="Mukherjee S."/>
            <person name="Reddy T.B.K."/>
            <person name="Daum C."/>
            <person name="Copeland A."/>
            <person name="Chen I.A."/>
            <person name="Ivanova N.N."/>
            <person name="Kyrpides N.C."/>
            <person name="Shapiro N."/>
            <person name="Eloe-Fadrosh E.A."/>
            <person name="Pietrasiak N."/>
        </authorList>
    </citation>
    <scope>NUCLEOTIDE SEQUENCE</scope>
    <source>
        <strain evidence="1">JT2-VF2</strain>
    </source>
</reference>
<organism evidence="1 2">
    <name type="scientific">Mojavia pulchra JT2-VF2</name>
    <dbReference type="NCBI Taxonomy" id="287848"/>
    <lineage>
        <taxon>Bacteria</taxon>
        <taxon>Bacillati</taxon>
        <taxon>Cyanobacteriota</taxon>
        <taxon>Cyanophyceae</taxon>
        <taxon>Nostocales</taxon>
        <taxon>Nostocaceae</taxon>
    </lineage>
</organism>
<proteinExistence type="predicted"/>
<gene>
    <name evidence="1" type="ORF">KME32_28050</name>
</gene>
<sequence>MTNNEVISNVFKNQQYMTPEQLSIAHEFQNLIEAEYALCTVEMKRANQAAASKATSTNPDEKQSVNYACSEIDAIRKYWYNRLLHLIQLIEYRDPHLTEELASKYLNNE</sequence>